<dbReference type="GO" id="GO:0006412">
    <property type="term" value="P:translation"/>
    <property type="evidence" value="ECO:0007669"/>
    <property type="project" value="UniProtKB-KW"/>
</dbReference>
<dbReference type="PROSITE" id="PS50893">
    <property type="entry name" value="ABC_TRANSPORTER_2"/>
    <property type="match status" value="2"/>
</dbReference>
<feature type="region of interest" description="Disordered" evidence="13">
    <location>
        <begin position="18"/>
        <end position="88"/>
    </location>
</feature>
<dbReference type="SUPFAM" id="SSF52540">
    <property type="entry name" value="P-loop containing nucleoside triphosphate hydrolases"/>
    <property type="match status" value="2"/>
</dbReference>
<dbReference type="OrthoDB" id="15006at2759"/>
<dbReference type="FunFam" id="3.40.50.300:FF:000011">
    <property type="entry name" value="Putative ABC transporter ATP-binding component"/>
    <property type="match status" value="1"/>
</dbReference>
<dbReference type="InterPro" id="IPR027417">
    <property type="entry name" value="P-loop_NTPase"/>
</dbReference>
<dbReference type="PANTHER" id="PTHR43858">
    <property type="entry name" value="ENERGY-DEPENDENT TRANSLATIONAL THROTTLE PROTEIN ETTA"/>
    <property type="match status" value="1"/>
</dbReference>
<feature type="compositionally biased region" description="Basic residues" evidence="13">
    <location>
        <begin position="51"/>
        <end position="64"/>
    </location>
</feature>
<dbReference type="InterPro" id="IPR017871">
    <property type="entry name" value="ABC_transporter-like_CS"/>
</dbReference>
<dbReference type="FunFam" id="3.40.50.300:FF:000183">
    <property type="entry name" value="ABC transporter ATP-binding protein yjjK"/>
    <property type="match status" value="1"/>
</dbReference>
<dbReference type="OMA" id="VHIAKMI"/>
<evidence type="ECO:0000256" key="1">
    <source>
        <dbReference type="ARBA" id="ARBA00005868"/>
    </source>
</evidence>
<keyword evidence="8" id="KW-0378">Hydrolase</keyword>
<dbReference type="AlphaFoldDB" id="R7QQW4"/>
<keyword evidence="3" id="KW-0963">Cytoplasm</keyword>
<dbReference type="STRING" id="2769.R7QQW4"/>
<dbReference type="RefSeq" id="XP_005710170.1">
    <property type="nucleotide sequence ID" value="XM_005710113.1"/>
</dbReference>
<evidence type="ECO:0000256" key="6">
    <source>
        <dbReference type="ARBA" id="ARBA00022737"/>
    </source>
</evidence>
<comment type="similarity">
    <text evidence="1">Belongs to the ABC transporter superfamily. ABCF family. Translational throttle EttA subfamily.</text>
</comment>
<keyword evidence="10" id="KW-0810">Translation regulation</keyword>
<evidence type="ECO:0000256" key="5">
    <source>
        <dbReference type="ARBA" id="ARBA00022730"/>
    </source>
</evidence>
<dbReference type="KEGG" id="ccp:CHC_T00006855001"/>
<evidence type="ECO:0000256" key="10">
    <source>
        <dbReference type="ARBA" id="ARBA00022845"/>
    </source>
</evidence>
<evidence type="ECO:0000259" key="14">
    <source>
        <dbReference type="PROSITE" id="PS50893"/>
    </source>
</evidence>
<keyword evidence="12" id="KW-0648">Protein biosynthesis</keyword>
<evidence type="ECO:0000256" key="12">
    <source>
        <dbReference type="ARBA" id="ARBA00022917"/>
    </source>
</evidence>
<organism evidence="15 16">
    <name type="scientific">Chondrus crispus</name>
    <name type="common">Carrageen Irish moss</name>
    <name type="synonym">Polymorpha crispa</name>
    <dbReference type="NCBI Taxonomy" id="2769"/>
    <lineage>
        <taxon>Eukaryota</taxon>
        <taxon>Rhodophyta</taxon>
        <taxon>Florideophyceae</taxon>
        <taxon>Rhodymeniophycidae</taxon>
        <taxon>Gigartinales</taxon>
        <taxon>Gigartinaceae</taxon>
        <taxon>Chondrus</taxon>
    </lineage>
</organism>
<dbReference type="Proteomes" id="UP000012073">
    <property type="component" value="Unassembled WGS sequence"/>
</dbReference>
<dbReference type="EMBL" id="HG002086">
    <property type="protein sequence ID" value="CDF39876.1"/>
    <property type="molecule type" value="Genomic_DNA"/>
</dbReference>
<evidence type="ECO:0000256" key="3">
    <source>
        <dbReference type="ARBA" id="ARBA00022490"/>
    </source>
</evidence>
<evidence type="ECO:0000256" key="2">
    <source>
        <dbReference type="ARBA" id="ARBA00014334"/>
    </source>
</evidence>
<dbReference type="GO" id="GO:0016887">
    <property type="term" value="F:ATP hydrolysis activity"/>
    <property type="evidence" value="ECO:0007669"/>
    <property type="project" value="InterPro"/>
</dbReference>
<protein>
    <recommendedName>
        <fullName evidence="2">Probable ATP-dependent transporter ycf16</fullName>
    </recommendedName>
</protein>
<dbReference type="InterPro" id="IPR003439">
    <property type="entry name" value="ABC_transporter-like_ATP-bd"/>
</dbReference>
<dbReference type="GO" id="GO:0019843">
    <property type="term" value="F:rRNA binding"/>
    <property type="evidence" value="ECO:0007669"/>
    <property type="project" value="UniProtKB-KW"/>
</dbReference>
<feature type="domain" description="ABC transporter" evidence="14">
    <location>
        <begin position="95"/>
        <end position="321"/>
    </location>
</feature>
<evidence type="ECO:0000256" key="13">
    <source>
        <dbReference type="SAM" id="MobiDB-lite"/>
    </source>
</evidence>
<dbReference type="PROSITE" id="PS00211">
    <property type="entry name" value="ABC_TRANSPORTER_1"/>
    <property type="match status" value="2"/>
</dbReference>
<dbReference type="InterPro" id="IPR003593">
    <property type="entry name" value="AAA+_ATPase"/>
</dbReference>
<dbReference type="PhylomeDB" id="R7QQW4"/>
<keyword evidence="7" id="KW-0547">Nucleotide-binding</keyword>
<keyword evidence="6" id="KW-0677">Repeat</keyword>
<dbReference type="GO" id="GO:0000049">
    <property type="term" value="F:tRNA binding"/>
    <property type="evidence" value="ECO:0007669"/>
    <property type="project" value="UniProtKB-KW"/>
</dbReference>
<dbReference type="NCBIfam" id="NF008775">
    <property type="entry name" value="PRK11819.1"/>
    <property type="match status" value="1"/>
</dbReference>
<keyword evidence="5" id="KW-0699">rRNA-binding</keyword>
<keyword evidence="9" id="KW-0067">ATP-binding</keyword>
<reference evidence="16" key="1">
    <citation type="journal article" date="2013" name="Proc. Natl. Acad. Sci. U.S.A.">
        <title>Genome structure and metabolic features in the red seaweed Chondrus crispus shed light on evolution of the Archaeplastida.</title>
        <authorList>
            <person name="Collen J."/>
            <person name="Porcel B."/>
            <person name="Carre W."/>
            <person name="Ball S.G."/>
            <person name="Chaparro C."/>
            <person name="Tonon T."/>
            <person name="Barbeyron T."/>
            <person name="Michel G."/>
            <person name="Noel B."/>
            <person name="Valentin K."/>
            <person name="Elias M."/>
            <person name="Artiguenave F."/>
            <person name="Arun A."/>
            <person name="Aury J.M."/>
            <person name="Barbosa-Neto J.F."/>
            <person name="Bothwell J.H."/>
            <person name="Bouget F.Y."/>
            <person name="Brillet L."/>
            <person name="Cabello-Hurtado F."/>
            <person name="Capella-Gutierrez S."/>
            <person name="Charrier B."/>
            <person name="Cladiere L."/>
            <person name="Cock J.M."/>
            <person name="Coelho S.M."/>
            <person name="Colleoni C."/>
            <person name="Czjzek M."/>
            <person name="Da Silva C."/>
            <person name="Delage L."/>
            <person name="Denoeud F."/>
            <person name="Deschamps P."/>
            <person name="Dittami S.M."/>
            <person name="Gabaldon T."/>
            <person name="Gachon C.M."/>
            <person name="Groisillier A."/>
            <person name="Herve C."/>
            <person name="Jabbari K."/>
            <person name="Katinka M."/>
            <person name="Kloareg B."/>
            <person name="Kowalczyk N."/>
            <person name="Labadie K."/>
            <person name="Leblanc C."/>
            <person name="Lopez P.J."/>
            <person name="McLachlan D.H."/>
            <person name="Meslet-Cladiere L."/>
            <person name="Moustafa A."/>
            <person name="Nehr Z."/>
            <person name="Nyvall Collen P."/>
            <person name="Panaud O."/>
            <person name="Partensky F."/>
            <person name="Poulain J."/>
            <person name="Rensing S.A."/>
            <person name="Rousvoal S."/>
            <person name="Samson G."/>
            <person name="Symeonidi A."/>
            <person name="Weissenbach J."/>
            <person name="Zambounis A."/>
            <person name="Wincker P."/>
            <person name="Boyen C."/>
        </authorList>
    </citation>
    <scope>NUCLEOTIDE SEQUENCE [LARGE SCALE GENOMIC DNA]</scope>
    <source>
        <strain evidence="16">cv. Stackhouse</strain>
    </source>
</reference>
<evidence type="ECO:0000256" key="9">
    <source>
        <dbReference type="ARBA" id="ARBA00022840"/>
    </source>
</evidence>
<evidence type="ECO:0000256" key="8">
    <source>
        <dbReference type="ARBA" id="ARBA00022801"/>
    </source>
</evidence>
<dbReference type="Pfam" id="PF12848">
    <property type="entry name" value="ABC_tran_Xtn"/>
    <property type="match status" value="1"/>
</dbReference>
<dbReference type="Gene3D" id="3.40.50.300">
    <property type="entry name" value="P-loop containing nucleotide triphosphate hydrolases"/>
    <property type="match status" value="2"/>
</dbReference>
<dbReference type="InterPro" id="IPR032781">
    <property type="entry name" value="ABC_tran_Xtn"/>
</dbReference>
<evidence type="ECO:0000256" key="11">
    <source>
        <dbReference type="ARBA" id="ARBA00022884"/>
    </source>
</evidence>
<dbReference type="SMART" id="SM00382">
    <property type="entry name" value="AAA"/>
    <property type="match status" value="2"/>
</dbReference>
<evidence type="ECO:0000313" key="16">
    <source>
        <dbReference type="Proteomes" id="UP000012073"/>
    </source>
</evidence>
<gene>
    <name evidence="15" type="ORF">CHC_T00006855001</name>
</gene>
<keyword evidence="11" id="KW-0694">RNA-binding</keyword>
<dbReference type="Pfam" id="PF00005">
    <property type="entry name" value="ABC_tran"/>
    <property type="match status" value="2"/>
</dbReference>
<accession>R7QQW4</accession>
<dbReference type="CDD" id="cd03221">
    <property type="entry name" value="ABCF_EF-3"/>
    <property type="match status" value="2"/>
</dbReference>
<dbReference type="Gramene" id="CDF39876">
    <property type="protein sequence ID" value="CDF39876"/>
    <property type="gene ID" value="CHC_T00006855001"/>
</dbReference>
<evidence type="ECO:0000256" key="4">
    <source>
        <dbReference type="ARBA" id="ARBA00022555"/>
    </source>
</evidence>
<dbReference type="GeneID" id="17317868"/>
<keyword evidence="16" id="KW-1185">Reference proteome</keyword>
<dbReference type="GO" id="GO:0005524">
    <property type="term" value="F:ATP binding"/>
    <property type="evidence" value="ECO:0007669"/>
    <property type="project" value="UniProtKB-KW"/>
</dbReference>
<sequence length="620" mass="67635">MPSPGFVSPSALGARQSAFAKSWVSPQRPTQAVQPARHAGTPVMGLNAKSMSKKKKGGGKKKGKGGTARTPGSNGTAPPRANAKSVDTNRREYIYQMAGVNKVLNNGKQILKNINLSYFPGVKIGVVGENGSGKSSLLKIMAGLDTEYDGIAAPQAGINIGYLAQEPELTEETVDENINLAVADVRGFLTRYAELATNGWELDRNVERARQALRCPPGDAVVANLSGGERRRVALCALLLKRPELLILDEPTNHLDALSVLWLERFLETFQGTLIVVTHDRFFLEALTDWILELDNGQAFPYEGNYSTYLEKKSKRMQEVEKVASSRQKLITQELEWIRSNPKGQQAKSKSRISRYESLLEEDARIDRRGTLDRIYIPAGPKLGDIVVQAEGVRKGFGEDVLFENMTFALPRGGIVGVIGPNGSGKVVLRMITGEEKPDAGIFTVGETVQYMYADQDRASVEKDKTVFEAVADNNDEIVLGTRTVKSRAYLSWFNFKGGAQQKPVGSLSGGELNRLALAQVTKAGGNLLLGDELTNDADAFLIRALEDALLSFAGCAVIVSHDISFLNRVATHILAFEGDEVPGQVTFFEGNFAAYLEDKKRRLGDNTPSRMKFAKLPAL</sequence>
<evidence type="ECO:0000313" key="15">
    <source>
        <dbReference type="EMBL" id="CDF39876.1"/>
    </source>
</evidence>
<evidence type="ECO:0000256" key="7">
    <source>
        <dbReference type="ARBA" id="ARBA00022741"/>
    </source>
</evidence>
<dbReference type="PANTHER" id="PTHR43858:SF1">
    <property type="entry name" value="ABC TRANSPORTER-RELATED PROTEIN"/>
    <property type="match status" value="1"/>
</dbReference>
<feature type="compositionally biased region" description="Polar residues" evidence="13">
    <location>
        <begin position="24"/>
        <end position="33"/>
    </location>
</feature>
<dbReference type="InterPro" id="IPR022374">
    <property type="entry name" value="EttA"/>
</dbReference>
<name>R7QQW4_CHOCR</name>
<feature type="domain" description="ABC transporter" evidence="14">
    <location>
        <begin position="388"/>
        <end position="604"/>
    </location>
</feature>
<dbReference type="GO" id="GO:0045900">
    <property type="term" value="P:negative regulation of translational elongation"/>
    <property type="evidence" value="ECO:0007669"/>
    <property type="project" value="InterPro"/>
</dbReference>
<keyword evidence="4" id="KW-0820">tRNA-binding</keyword>
<proteinExistence type="inferred from homology"/>